<dbReference type="Proteomes" id="UP001519887">
    <property type="component" value="Unassembled WGS sequence"/>
</dbReference>
<proteinExistence type="predicted"/>
<name>A0ABS7CLP7_9BACL</name>
<gene>
    <name evidence="1" type="ORF">K0U00_46910</name>
</gene>
<evidence type="ECO:0000313" key="2">
    <source>
        <dbReference type="Proteomes" id="UP001519887"/>
    </source>
</evidence>
<sequence>ISGTGTKLNWKYFRPGQAPAQQLIRTPLKHADGSPAYGSETLPWIEEQWELPEGQKDILGYVCRTFYGNLHAALTKGEPLDITPRQVKQQIAVIEECHRQNPLSKLDLR</sequence>
<accession>A0ABS7CLP7</accession>
<protein>
    <submittedName>
        <fullName evidence="1">Gfo/Idh/MocA family oxidoreductase</fullName>
    </submittedName>
</protein>
<dbReference type="EMBL" id="JAHZIK010003107">
    <property type="protein sequence ID" value="MBW7461615.1"/>
    <property type="molecule type" value="Genomic_DNA"/>
</dbReference>
<feature type="non-terminal residue" evidence="1">
    <location>
        <position position="1"/>
    </location>
</feature>
<comment type="caution">
    <text evidence="1">The sequence shown here is derived from an EMBL/GenBank/DDBJ whole genome shotgun (WGS) entry which is preliminary data.</text>
</comment>
<organism evidence="1 2">
    <name type="scientific">Paenibacillus sepulcri</name>
    <dbReference type="NCBI Taxonomy" id="359917"/>
    <lineage>
        <taxon>Bacteria</taxon>
        <taxon>Bacillati</taxon>
        <taxon>Bacillota</taxon>
        <taxon>Bacilli</taxon>
        <taxon>Bacillales</taxon>
        <taxon>Paenibacillaceae</taxon>
        <taxon>Paenibacillus</taxon>
    </lineage>
</organism>
<keyword evidence="2" id="KW-1185">Reference proteome</keyword>
<evidence type="ECO:0000313" key="1">
    <source>
        <dbReference type="EMBL" id="MBW7461615.1"/>
    </source>
</evidence>
<reference evidence="1 2" key="1">
    <citation type="submission" date="2021-07" db="EMBL/GenBank/DDBJ databases">
        <title>Paenibacillus radiodurans sp. nov., isolated from the southeastern edge of Tengger Desert.</title>
        <authorList>
            <person name="Zhang G."/>
        </authorList>
    </citation>
    <scope>NUCLEOTIDE SEQUENCE [LARGE SCALE GENOMIC DNA]</scope>
    <source>
        <strain evidence="1 2">CCM 7311</strain>
    </source>
</reference>
<dbReference type="Gene3D" id="3.30.360.10">
    <property type="entry name" value="Dihydrodipicolinate Reductase, domain 2"/>
    <property type="match status" value="1"/>
</dbReference>